<name>A0A1U7PVQ4_9FLAO</name>
<protein>
    <recommendedName>
        <fullName evidence="3">Polysaccharide deacetylase</fullName>
    </recommendedName>
</protein>
<organism evidence="1 2">
    <name type="scientific">Epilithonimonas bovis DSM 19482</name>
    <dbReference type="NCBI Taxonomy" id="1121284"/>
    <lineage>
        <taxon>Bacteria</taxon>
        <taxon>Pseudomonadati</taxon>
        <taxon>Bacteroidota</taxon>
        <taxon>Flavobacteriia</taxon>
        <taxon>Flavobacteriales</taxon>
        <taxon>Weeksellaceae</taxon>
        <taxon>Chryseobacterium group</taxon>
        <taxon>Epilithonimonas</taxon>
    </lineage>
</organism>
<evidence type="ECO:0000313" key="2">
    <source>
        <dbReference type="Proteomes" id="UP000187261"/>
    </source>
</evidence>
<keyword evidence="2" id="KW-1185">Reference proteome</keyword>
<gene>
    <name evidence="1" type="ORF">SAMN05660493_01671</name>
</gene>
<dbReference type="InterPro" id="IPR011330">
    <property type="entry name" value="Glyco_hydro/deAcase_b/a-brl"/>
</dbReference>
<dbReference type="Proteomes" id="UP000187261">
    <property type="component" value="Unassembled WGS sequence"/>
</dbReference>
<dbReference type="AlphaFoldDB" id="A0A1U7PVQ4"/>
<dbReference type="STRING" id="1121284.SAMN05660493_01671"/>
<sequence>MPTYQYSEKQNIDQDQLITTIEKKLVVILQKLELNGFLATFFIEISLVKLLEKQLKNIVYAGHEVAFFNADSDTETIEKTKIFAEQFLQKPIRGLRQKYHQIDYPEIKKMNFSYVSNIEESSINFLWRKLSSKTEIHYKNDLTIIPESQSPYSQLPFNDFVFQVTPMRYYESMITESLKSSEYVMIYTNIWQYMTAEELPYKLPFYKRLNIGTNTEKRLEKLLQYIDESEIAVSRMKDYLF</sequence>
<proteinExistence type="predicted"/>
<evidence type="ECO:0008006" key="3">
    <source>
        <dbReference type="Google" id="ProtNLM"/>
    </source>
</evidence>
<evidence type="ECO:0000313" key="1">
    <source>
        <dbReference type="EMBL" id="SIT96969.1"/>
    </source>
</evidence>
<dbReference type="Gene3D" id="3.20.20.370">
    <property type="entry name" value="Glycoside hydrolase/deacetylase"/>
    <property type="match status" value="1"/>
</dbReference>
<reference evidence="2" key="1">
    <citation type="submission" date="2016-10" db="EMBL/GenBank/DDBJ databases">
        <authorList>
            <person name="Varghese N."/>
            <person name="Submissions S."/>
        </authorList>
    </citation>
    <scope>NUCLEOTIDE SEQUENCE [LARGE SCALE GENOMIC DNA]</scope>
    <source>
        <strain evidence="2">DSM 19482</strain>
    </source>
</reference>
<accession>A0A1U7PVQ4</accession>
<dbReference type="SUPFAM" id="SSF88713">
    <property type="entry name" value="Glycoside hydrolase/deacetylase"/>
    <property type="match status" value="1"/>
</dbReference>
<dbReference type="EMBL" id="FTPU01000015">
    <property type="protein sequence ID" value="SIT96969.1"/>
    <property type="molecule type" value="Genomic_DNA"/>
</dbReference>
<dbReference type="GO" id="GO:0005975">
    <property type="term" value="P:carbohydrate metabolic process"/>
    <property type="evidence" value="ECO:0007669"/>
    <property type="project" value="InterPro"/>
</dbReference>